<evidence type="ECO:0000256" key="2">
    <source>
        <dbReference type="PROSITE-ProRule" id="PRU00176"/>
    </source>
</evidence>
<evidence type="ECO:0000259" key="4">
    <source>
        <dbReference type="PROSITE" id="PS50102"/>
    </source>
</evidence>
<name>A0A1B6L7R9_9HEMI</name>
<dbReference type="EMBL" id="GEBQ01020208">
    <property type="protein sequence ID" value="JAT19769.1"/>
    <property type="molecule type" value="Transcribed_RNA"/>
</dbReference>
<dbReference type="Gene3D" id="3.30.70.330">
    <property type="match status" value="1"/>
</dbReference>
<dbReference type="InterPro" id="IPR054708">
    <property type="entry name" value="MTPAP-like_central"/>
</dbReference>
<dbReference type="AlphaFoldDB" id="A0A1B6L7R9"/>
<dbReference type="InterPro" id="IPR043519">
    <property type="entry name" value="NT_sf"/>
</dbReference>
<dbReference type="PANTHER" id="PTHR12271:SF127">
    <property type="entry name" value="SPECKLE TARGETED PIP5K1A-REGULATED POLY(A) POLYMERASE"/>
    <property type="match status" value="1"/>
</dbReference>
<dbReference type="Pfam" id="PF00076">
    <property type="entry name" value="RRM_1"/>
    <property type="match status" value="1"/>
</dbReference>
<feature type="region of interest" description="Disordered" evidence="3">
    <location>
        <begin position="784"/>
        <end position="806"/>
    </location>
</feature>
<dbReference type="Gene3D" id="3.30.460.10">
    <property type="entry name" value="Beta Polymerase, domain 2"/>
    <property type="match status" value="1"/>
</dbReference>
<evidence type="ECO:0000256" key="1">
    <source>
        <dbReference type="ARBA" id="ARBA00022884"/>
    </source>
</evidence>
<evidence type="ECO:0000256" key="3">
    <source>
        <dbReference type="SAM" id="MobiDB-lite"/>
    </source>
</evidence>
<dbReference type="PROSITE" id="PS50102">
    <property type="entry name" value="RRM"/>
    <property type="match status" value="1"/>
</dbReference>
<reference evidence="5" key="1">
    <citation type="submission" date="2015-11" db="EMBL/GenBank/DDBJ databases">
        <title>De novo transcriptome assembly of four potential Pierce s Disease insect vectors from Arizona vineyards.</title>
        <authorList>
            <person name="Tassone E.E."/>
        </authorList>
    </citation>
    <scope>NUCLEOTIDE SEQUENCE</scope>
</reference>
<protein>
    <recommendedName>
        <fullName evidence="4">RRM domain-containing protein</fullName>
    </recommendedName>
</protein>
<proteinExistence type="predicted"/>
<feature type="compositionally biased region" description="Polar residues" evidence="3">
    <location>
        <begin position="788"/>
        <end position="799"/>
    </location>
</feature>
<dbReference type="SUPFAM" id="SSF81301">
    <property type="entry name" value="Nucleotidyltransferase"/>
    <property type="match status" value="1"/>
</dbReference>
<feature type="domain" description="RRM" evidence="4">
    <location>
        <begin position="54"/>
        <end position="124"/>
    </location>
</feature>
<evidence type="ECO:0000313" key="5">
    <source>
        <dbReference type="EMBL" id="JAT19769.1"/>
    </source>
</evidence>
<keyword evidence="1 2" id="KW-0694">RNA-binding</keyword>
<gene>
    <name evidence="5" type="ORF">g.27763</name>
</gene>
<dbReference type="InterPro" id="IPR000504">
    <property type="entry name" value="RRM_dom"/>
</dbReference>
<dbReference type="Pfam" id="PF22600">
    <property type="entry name" value="MTPAP-like_central"/>
    <property type="match status" value="1"/>
</dbReference>
<accession>A0A1B6L7R9</accession>
<feature type="compositionally biased region" description="Basic and acidic residues" evidence="3">
    <location>
        <begin position="125"/>
        <end position="139"/>
    </location>
</feature>
<dbReference type="CDD" id="cd05402">
    <property type="entry name" value="NT_PAP_TUTase"/>
    <property type="match status" value="1"/>
</dbReference>
<dbReference type="Gene3D" id="1.10.1410.10">
    <property type="match status" value="1"/>
</dbReference>
<dbReference type="SUPFAM" id="SSF54928">
    <property type="entry name" value="RNA-binding domain, RBD"/>
    <property type="match status" value="1"/>
</dbReference>
<dbReference type="GO" id="GO:0031123">
    <property type="term" value="P:RNA 3'-end processing"/>
    <property type="evidence" value="ECO:0007669"/>
    <property type="project" value="TreeGrafter"/>
</dbReference>
<sequence>MLRQETYYTQMDPTTSKTIKCEVCNIQMNINNYESHIIGKKHILKQEYYDKVNKAVFVVGVSKLTENDLKRIFQKYGEVSHITKQTGQSYAFVQFVDKLSIEKVLKARIFVGKSLLFIHKYEDRNKPSSRDEKSRKHSDISSNTSQSELEPGQVGVEELPVELSDSSDLLWSDPQSVFESQVQRFISQVEMSAEMYYHLNQVIRDVEELFCKMLPGCKVIVFGSCGSTLAFKNSDVDLFIQCVGDQPKEFVKKEAKAMYRSRLFSMKARIPSARVPIVKFEHIKTGWQCDLTADSKLGVCNSRLIRFLISLDPRIRPLVMVVKYWAKVCGVTGHPQNLTTYSLVMLVIFYLQQSSPSLLPPVATLQRLADLQEFSNGWECGFCDDQQKLLSEWSTEENKQTLKDLLMGFFQFYDTYDFNNVVCPLLGHSVPVADFEDSEKLPVEMQLYKDNIRNDPKLEFRRNVMLKVQDPFEQCLNITRNVSDRSFFIFKKACSVSCELGHNSDNDSMLTNLFSVDKKSLDVCGDNFKMHIPFKNSKTDQSSSLTEDVLSQWYEMTTEAILLVMREVMKFSVEPINVEVSNKVKKLESSLDVHTLPKNFGSSDDLNYICSGLSSVWISRRKTSKLLNSLNISLNDFEKEVCISNVLYKPKENSIVSFSLVMSSFDQFKTTTKGINIIINDKESQEKSQIKEVMHYFKCYLRFHIRQALGFITKTKESSSVTEVKESLKELFKLTQTTLSVLSNNFDEFQDNKDHRSTKEKGEGILRQQSLLLKGITKEEPIHEEQNDSVLISKNNSEGGNPLSKSVEPVAYPTLEAPLTSIDNAKTKEIRNSNLSAENITKRKVRTKVDSFLEANNPDRMNVVNNIECVNITDSLVSNTILNLKQCETGSFISDKKNPFLESIEKLTVEPIFTQNKSKFCSDLVKIPEKDNGVEKTSKSDLDCSVNKQGNKIKNADMLNNPLSKNRGENSNITLTAPKVFVERPHRYSNLNNYKQPHSNTHKVKDDLGGVYRRRGSGPHRQDAFSRVTNHANSSNNYEFYSEYVDRRYNHEEYYNSDKRQRQLSLSVEKQKIWYPTLFKNHQ</sequence>
<feature type="region of interest" description="Disordered" evidence="3">
    <location>
        <begin position="125"/>
        <end position="153"/>
    </location>
</feature>
<organism evidence="5">
    <name type="scientific">Graphocephala atropunctata</name>
    <dbReference type="NCBI Taxonomy" id="36148"/>
    <lineage>
        <taxon>Eukaryota</taxon>
        <taxon>Metazoa</taxon>
        <taxon>Ecdysozoa</taxon>
        <taxon>Arthropoda</taxon>
        <taxon>Hexapoda</taxon>
        <taxon>Insecta</taxon>
        <taxon>Pterygota</taxon>
        <taxon>Neoptera</taxon>
        <taxon>Paraneoptera</taxon>
        <taxon>Hemiptera</taxon>
        <taxon>Auchenorrhyncha</taxon>
        <taxon>Membracoidea</taxon>
        <taxon>Cicadellidae</taxon>
        <taxon>Cicadellinae</taxon>
        <taxon>Cicadellini</taxon>
        <taxon>Graphocephala</taxon>
    </lineage>
</organism>
<dbReference type="PANTHER" id="PTHR12271">
    <property type="entry name" value="POLY A POLYMERASE CID PAP -RELATED"/>
    <property type="match status" value="1"/>
</dbReference>
<dbReference type="InterPro" id="IPR035979">
    <property type="entry name" value="RBD_domain_sf"/>
</dbReference>
<dbReference type="GO" id="GO:0003723">
    <property type="term" value="F:RNA binding"/>
    <property type="evidence" value="ECO:0007669"/>
    <property type="project" value="UniProtKB-UniRule"/>
</dbReference>
<dbReference type="SUPFAM" id="SSF81631">
    <property type="entry name" value="PAP/OAS1 substrate-binding domain"/>
    <property type="match status" value="1"/>
</dbReference>
<dbReference type="InterPro" id="IPR012677">
    <property type="entry name" value="Nucleotide-bd_a/b_plait_sf"/>
</dbReference>
<dbReference type="GO" id="GO:1990817">
    <property type="term" value="F:poly(A) RNA polymerase activity"/>
    <property type="evidence" value="ECO:0007669"/>
    <property type="project" value="TreeGrafter"/>
</dbReference>